<gene>
    <name evidence="2" type="ORF">BGZ80_007876</name>
</gene>
<dbReference type="InterPro" id="IPR025662">
    <property type="entry name" value="Sigma_54_int_dom_ATP-bd_1"/>
</dbReference>
<evidence type="ECO:0000259" key="1">
    <source>
        <dbReference type="Pfam" id="PF23948"/>
    </source>
</evidence>
<sequence>MVDSQVKGLSREQLHEPLSDYLEELQQNPDPYLIYQAAYAYQALQLVQEGRFADFENLVREAPCQHDLAFRLGVRQRLGEIAANPIWDLNSRKCAVEFLRQLYKDDANNGRQNSVMQWILYIINQLADSSKDVIEGSIEELLQEAQANSNCFKGTMHNGCENDIPGQSYPKGNGSFDLATKVQKFLASDRKVFLVLGDSGAGKSTFNRALEINLWDDYQANGRIPLFIHLPEIDKPEQDLIDKHLRKAKFTDTQILELKAHREFIMICDGYDESQQTRNLYMSNQLNRPGGWR</sequence>
<dbReference type="Gene3D" id="3.40.50.300">
    <property type="entry name" value="P-loop containing nucleotide triphosphate hydrolases"/>
    <property type="match status" value="1"/>
</dbReference>
<dbReference type="Proteomes" id="UP000703661">
    <property type="component" value="Unassembled WGS sequence"/>
</dbReference>
<dbReference type="InterPro" id="IPR027417">
    <property type="entry name" value="P-loop_NTPase"/>
</dbReference>
<accession>A0A9P6ME11</accession>
<name>A0A9P6ME11_9FUNG</name>
<evidence type="ECO:0000313" key="2">
    <source>
        <dbReference type="EMBL" id="KAF9994264.1"/>
    </source>
</evidence>
<feature type="domain" description="Arm-like repeat" evidence="1">
    <location>
        <begin position="1"/>
        <end position="47"/>
    </location>
</feature>
<feature type="non-terminal residue" evidence="2">
    <location>
        <position position="1"/>
    </location>
</feature>
<organism evidence="2 3">
    <name type="scientific">Entomortierella chlamydospora</name>
    <dbReference type="NCBI Taxonomy" id="101097"/>
    <lineage>
        <taxon>Eukaryota</taxon>
        <taxon>Fungi</taxon>
        <taxon>Fungi incertae sedis</taxon>
        <taxon>Mucoromycota</taxon>
        <taxon>Mortierellomycotina</taxon>
        <taxon>Mortierellomycetes</taxon>
        <taxon>Mortierellales</taxon>
        <taxon>Mortierellaceae</taxon>
        <taxon>Entomortierella</taxon>
    </lineage>
</organism>
<dbReference type="AlphaFoldDB" id="A0A9P6ME11"/>
<comment type="caution">
    <text evidence="2">The sequence shown here is derived from an EMBL/GenBank/DDBJ whole genome shotgun (WGS) entry which is preliminary data.</text>
</comment>
<dbReference type="EMBL" id="JAAAID010004113">
    <property type="protein sequence ID" value="KAF9994264.1"/>
    <property type="molecule type" value="Genomic_DNA"/>
</dbReference>
<dbReference type="Pfam" id="PF23948">
    <property type="entry name" value="ARM_5"/>
    <property type="match status" value="1"/>
</dbReference>
<keyword evidence="3" id="KW-1185">Reference proteome</keyword>
<dbReference type="PROSITE" id="PS00675">
    <property type="entry name" value="SIGMA54_INTERACT_1"/>
    <property type="match status" value="1"/>
</dbReference>
<reference evidence="2" key="1">
    <citation type="journal article" date="2020" name="Fungal Divers.">
        <title>Resolving the Mortierellaceae phylogeny through synthesis of multi-gene phylogenetics and phylogenomics.</title>
        <authorList>
            <person name="Vandepol N."/>
            <person name="Liber J."/>
            <person name="Desiro A."/>
            <person name="Na H."/>
            <person name="Kennedy M."/>
            <person name="Barry K."/>
            <person name="Grigoriev I.V."/>
            <person name="Miller A.N."/>
            <person name="O'Donnell K."/>
            <person name="Stajich J.E."/>
            <person name="Bonito G."/>
        </authorList>
    </citation>
    <scope>NUCLEOTIDE SEQUENCE</scope>
    <source>
        <strain evidence="2">NRRL 2769</strain>
    </source>
</reference>
<evidence type="ECO:0000313" key="3">
    <source>
        <dbReference type="Proteomes" id="UP000703661"/>
    </source>
</evidence>
<dbReference type="InterPro" id="IPR056251">
    <property type="entry name" value="Arm_rpt_dom"/>
</dbReference>
<proteinExistence type="predicted"/>
<protein>
    <recommendedName>
        <fullName evidence="1">Arm-like repeat domain-containing protein</fullName>
    </recommendedName>
</protein>